<accession>A0A6L5XGE0</accession>
<dbReference type="AlphaFoldDB" id="A0A6L5XGE0"/>
<feature type="chain" id="PRO_5026805801" evidence="1">
    <location>
        <begin position="25"/>
        <end position="357"/>
    </location>
</feature>
<feature type="domain" description="Endonuclease/exonuclease/phosphatase" evidence="2">
    <location>
        <begin position="36"/>
        <end position="354"/>
    </location>
</feature>
<evidence type="ECO:0000313" key="3">
    <source>
        <dbReference type="EMBL" id="MSS18550.1"/>
    </source>
</evidence>
<keyword evidence="3" id="KW-0378">Hydrolase</keyword>
<keyword evidence="3" id="KW-0540">Nuclease</keyword>
<gene>
    <name evidence="3" type="ORF">FYJ29_12410</name>
</gene>
<keyword evidence="3" id="KW-0255">Endonuclease</keyword>
<sequence length="357" mass="40273">MMRKLLLFALAIVCSVAAVNSQNAAQQGKRYNVYGVMFYNLENLFDTINSNGTYDLEFSPRGARQWNSDKYYKKLHNMAYAISQMATPATPYGPAVIGVSEVENITVLQDLVRQPELRPWHLQIVHHDSPDRRGIDVAVLYNPRFFTFTGDSTFQRLVVPGNPGFRTRDQWCVSGKLAGENVSIIINHWPSRLGGQERSSYLREAAAAMCRRTVDSLLKADPGRGVIFMGDLNDDPMDVSCAKVLGGKRHIADVTAPGDLYNPFWEKLAKGIGTLAYKGGWNLFDQIMMSQYFTQHYQGKDKPHLTLLRAEVLNREFLRNADGPYKGYPHRTFSGGVFLNGYSDHFPTEIFLTKEAE</sequence>
<dbReference type="Gene3D" id="3.60.10.10">
    <property type="entry name" value="Endonuclease/exonuclease/phosphatase"/>
    <property type="match status" value="1"/>
</dbReference>
<evidence type="ECO:0000259" key="2">
    <source>
        <dbReference type="Pfam" id="PF19580"/>
    </source>
</evidence>
<dbReference type="GO" id="GO:0004519">
    <property type="term" value="F:endonuclease activity"/>
    <property type="evidence" value="ECO:0007669"/>
    <property type="project" value="UniProtKB-KW"/>
</dbReference>
<dbReference type="InterPro" id="IPR005135">
    <property type="entry name" value="Endo/exonuclease/phosphatase"/>
</dbReference>
<dbReference type="EMBL" id="VULT01000024">
    <property type="protein sequence ID" value="MSS18550.1"/>
    <property type="molecule type" value="Genomic_DNA"/>
</dbReference>
<keyword evidence="4" id="KW-1185">Reference proteome</keyword>
<dbReference type="Pfam" id="PF19580">
    <property type="entry name" value="Exo_endo_phos_3"/>
    <property type="match status" value="1"/>
</dbReference>
<reference evidence="3 4" key="1">
    <citation type="submission" date="2019-08" db="EMBL/GenBank/DDBJ databases">
        <title>In-depth cultivation of the pig gut microbiome towards novel bacterial diversity and tailored functional studies.</title>
        <authorList>
            <person name="Wylensek D."/>
            <person name="Hitch T.C.A."/>
            <person name="Clavel T."/>
        </authorList>
    </citation>
    <scope>NUCLEOTIDE SEQUENCE [LARGE SCALE GENOMIC DNA]</scope>
    <source>
        <strain evidence="3 4">Oil-RF-744-WCA-WT-10</strain>
    </source>
</reference>
<evidence type="ECO:0000313" key="4">
    <source>
        <dbReference type="Proteomes" id="UP000483362"/>
    </source>
</evidence>
<keyword evidence="3" id="KW-0269">Exonuclease</keyword>
<dbReference type="PANTHER" id="PTHR42834">
    <property type="entry name" value="ENDONUCLEASE/EXONUCLEASE/PHOSPHATASE FAMILY PROTEIN (AFU_ORTHOLOGUE AFUA_3G09210)"/>
    <property type="match status" value="1"/>
</dbReference>
<evidence type="ECO:0000256" key="1">
    <source>
        <dbReference type="SAM" id="SignalP"/>
    </source>
</evidence>
<keyword evidence="1" id="KW-0732">Signal</keyword>
<comment type="caution">
    <text evidence="3">The sequence shown here is derived from an EMBL/GenBank/DDBJ whole genome shotgun (WGS) entry which is preliminary data.</text>
</comment>
<organism evidence="3 4">
    <name type="scientific">Sodaliphilus pleomorphus</name>
    <dbReference type="NCBI Taxonomy" id="2606626"/>
    <lineage>
        <taxon>Bacteria</taxon>
        <taxon>Pseudomonadati</taxon>
        <taxon>Bacteroidota</taxon>
        <taxon>Bacteroidia</taxon>
        <taxon>Bacteroidales</taxon>
        <taxon>Muribaculaceae</taxon>
        <taxon>Sodaliphilus</taxon>
    </lineage>
</organism>
<name>A0A6L5XGE0_9BACT</name>
<dbReference type="Proteomes" id="UP000483362">
    <property type="component" value="Unassembled WGS sequence"/>
</dbReference>
<dbReference type="InterPro" id="IPR036691">
    <property type="entry name" value="Endo/exonu/phosph_ase_sf"/>
</dbReference>
<proteinExistence type="predicted"/>
<dbReference type="GO" id="GO:0004527">
    <property type="term" value="F:exonuclease activity"/>
    <property type="evidence" value="ECO:0007669"/>
    <property type="project" value="UniProtKB-KW"/>
</dbReference>
<dbReference type="PANTHER" id="PTHR42834:SF1">
    <property type="entry name" value="ENDONUCLEASE_EXONUCLEASE_PHOSPHATASE FAMILY PROTEIN (AFU_ORTHOLOGUE AFUA_3G09210)"/>
    <property type="match status" value="1"/>
</dbReference>
<feature type="signal peptide" evidence="1">
    <location>
        <begin position="1"/>
        <end position="24"/>
    </location>
</feature>
<protein>
    <submittedName>
        <fullName evidence="3">Endonuclease/exonuclease/phosphatase family protein</fullName>
    </submittedName>
</protein>
<dbReference type="SUPFAM" id="SSF56219">
    <property type="entry name" value="DNase I-like"/>
    <property type="match status" value="1"/>
</dbReference>